<organism evidence="2 3">
    <name type="scientific">Candidatus Flavonifractor intestinigallinarum</name>
    <dbReference type="NCBI Taxonomy" id="2838586"/>
    <lineage>
        <taxon>Bacteria</taxon>
        <taxon>Bacillati</taxon>
        <taxon>Bacillota</taxon>
        <taxon>Clostridia</taxon>
        <taxon>Eubacteriales</taxon>
        <taxon>Oscillospiraceae</taxon>
        <taxon>Flavonifractor</taxon>
    </lineage>
</organism>
<evidence type="ECO:0000313" key="3">
    <source>
        <dbReference type="Proteomes" id="UP000823921"/>
    </source>
</evidence>
<protein>
    <submittedName>
        <fullName evidence="2">YitT family protein</fullName>
    </submittedName>
</protein>
<reference evidence="2" key="2">
    <citation type="submission" date="2021-04" db="EMBL/GenBank/DDBJ databases">
        <authorList>
            <person name="Gilroy R."/>
        </authorList>
    </citation>
    <scope>NUCLEOTIDE SEQUENCE</scope>
    <source>
        <strain evidence="2">CHK192-8294</strain>
    </source>
</reference>
<dbReference type="PANTHER" id="PTHR40078:SF1">
    <property type="entry name" value="INTEGRAL MEMBRANE PROTEIN"/>
    <property type="match status" value="1"/>
</dbReference>
<feature type="transmembrane region" description="Helical" evidence="1">
    <location>
        <begin position="110"/>
        <end position="133"/>
    </location>
</feature>
<keyword evidence="1" id="KW-1133">Transmembrane helix</keyword>
<dbReference type="InterPro" id="IPR038750">
    <property type="entry name" value="YczE/YyaS-like"/>
</dbReference>
<comment type="caution">
    <text evidence="2">The sequence shown here is derived from an EMBL/GenBank/DDBJ whole genome shotgun (WGS) entry which is preliminary data.</text>
</comment>
<feature type="transmembrane region" description="Helical" evidence="1">
    <location>
        <begin position="43"/>
        <end position="66"/>
    </location>
</feature>
<keyword evidence="1" id="KW-0472">Membrane</keyword>
<keyword evidence="1" id="KW-0812">Transmembrane</keyword>
<dbReference type="AlphaFoldDB" id="A0A9D2ML94"/>
<feature type="transmembrane region" description="Helical" evidence="1">
    <location>
        <begin position="5"/>
        <end position="23"/>
    </location>
</feature>
<feature type="transmembrane region" description="Helical" evidence="1">
    <location>
        <begin position="78"/>
        <end position="98"/>
    </location>
</feature>
<reference evidence="2" key="1">
    <citation type="journal article" date="2021" name="PeerJ">
        <title>Extensive microbial diversity within the chicken gut microbiome revealed by metagenomics and culture.</title>
        <authorList>
            <person name="Gilroy R."/>
            <person name="Ravi A."/>
            <person name="Getino M."/>
            <person name="Pursley I."/>
            <person name="Horton D.L."/>
            <person name="Alikhan N.F."/>
            <person name="Baker D."/>
            <person name="Gharbi K."/>
            <person name="Hall N."/>
            <person name="Watson M."/>
            <person name="Adriaenssens E.M."/>
            <person name="Foster-Nyarko E."/>
            <person name="Jarju S."/>
            <person name="Secka A."/>
            <person name="Antonio M."/>
            <person name="Oren A."/>
            <person name="Chaudhuri R.R."/>
            <person name="La Ragione R."/>
            <person name="Hildebrand F."/>
            <person name="Pallen M.J."/>
        </authorList>
    </citation>
    <scope>NUCLEOTIDE SEQUENCE</scope>
    <source>
        <strain evidence="2">CHK192-8294</strain>
    </source>
</reference>
<accession>A0A9D2ML94</accession>
<evidence type="ECO:0000313" key="2">
    <source>
        <dbReference type="EMBL" id="HJB79914.1"/>
    </source>
</evidence>
<dbReference type="Pfam" id="PF19700">
    <property type="entry name" value="DUF6198"/>
    <property type="match status" value="1"/>
</dbReference>
<dbReference type="EMBL" id="DWXO01000026">
    <property type="protein sequence ID" value="HJB79914.1"/>
    <property type="molecule type" value="Genomic_DNA"/>
</dbReference>
<dbReference type="Proteomes" id="UP000823921">
    <property type="component" value="Unassembled WGS sequence"/>
</dbReference>
<gene>
    <name evidence="2" type="ORF">H9712_02910</name>
</gene>
<sequence>MVRRYVLFLFGLYVNSLGIALTTRANLGTSPITSVPYVLSIRFPLSLGMFTLFFSLLLIAIQLIILGKRFPKQFLLQLPVIPIFSLFIDLSMALFWFVDPQTYPAKVCSLLLGCLVLGFGVFIEVAANVVMLPGECTVKAISTRWNTNFGKTKVAVDVTMAATAAVLGLLLFHTLTGVREGTFISALLVGTIARLFGKLIGEPVQGMLKSRQLSQA</sequence>
<evidence type="ECO:0000256" key="1">
    <source>
        <dbReference type="SAM" id="Phobius"/>
    </source>
</evidence>
<feature type="transmembrane region" description="Helical" evidence="1">
    <location>
        <begin position="154"/>
        <end position="175"/>
    </location>
</feature>
<dbReference type="PANTHER" id="PTHR40078">
    <property type="entry name" value="INTEGRAL MEMBRANE PROTEIN-RELATED"/>
    <property type="match status" value="1"/>
</dbReference>
<name>A0A9D2ML94_9FIRM</name>
<proteinExistence type="predicted"/>